<keyword evidence="3 6" id="KW-0479">Metal-binding</keyword>
<dbReference type="FunFam" id="1.10.630.10:FF:000038">
    <property type="entry name" value="Cytochrome P450 84A1"/>
    <property type="match status" value="1"/>
</dbReference>
<reference evidence="8" key="1">
    <citation type="journal article" date="2018" name="Nat. Genet.">
        <title>Extensive intraspecific gene order and gene structural variations between Mo17 and other maize genomes.</title>
        <authorList>
            <person name="Sun S."/>
            <person name="Zhou Y."/>
            <person name="Chen J."/>
            <person name="Shi J."/>
            <person name="Zhao H."/>
            <person name="Zhao H."/>
            <person name="Song W."/>
            <person name="Zhang M."/>
            <person name="Cui Y."/>
            <person name="Dong X."/>
            <person name="Liu H."/>
            <person name="Ma X."/>
            <person name="Jiao Y."/>
            <person name="Wang B."/>
            <person name="Wei X."/>
            <person name="Stein J.C."/>
            <person name="Glaubitz J.C."/>
            <person name="Lu F."/>
            <person name="Yu G."/>
            <person name="Liang C."/>
            <person name="Fengler K."/>
            <person name="Li B."/>
            <person name="Rafalski A."/>
            <person name="Schnable P.S."/>
            <person name="Ware D.H."/>
            <person name="Buckler E.S."/>
            <person name="Lai J."/>
        </authorList>
    </citation>
    <scope>NUCLEOTIDE SEQUENCE [LARGE SCALE GENOMIC DNA]</scope>
    <source>
        <tissue evidence="8">Seedling</tissue>
    </source>
</reference>
<dbReference type="SMR" id="A0A8J8Y3Q6"/>
<comment type="caution">
    <text evidence="8">The sequence shown here is derived from an EMBL/GenBank/DDBJ whole genome shotgun (WGS) entry which is preliminary data.</text>
</comment>
<keyword evidence="4 7" id="KW-0560">Oxidoreductase</keyword>
<dbReference type="GO" id="GO:0016705">
    <property type="term" value="F:oxidoreductase activity, acting on paired donors, with incorporation or reduction of molecular oxygen"/>
    <property type="evidence" value="ECO:0007669"/>
    <property type="project" value="InterPro"/>
</dbReference>
<dbReference type="InterPro" id="IPR036396">
    <property type="entry name" value="Cyt_P450_sf"/>
</dbReference>
<dbReference type="InterPro" id="IPR017972">
    <property type="entry name" value="Cyt_P450_CS"/>
</dbReference>
<organism evidence="8">
    <name type="scientific">Zea mays</name>
    <name type="common">Maize</name>
    <dbReference type="NCBI Taxonomy" id="4577"/>
    <lineage>
        <taxon>Eukaryota</taxon>
        <taxon>Viridiplantae</taxon>
        <taxon>Streptophyta</taxon>
        <taxon>Embryophyta</taxon>
        <taxon>Tracheophyta</taxon>
        <taxon>Spermatophyta</taxon>
        <taxon>Magnoliopsida</taxon>
        <taxon>Liliopsida</taxon>
        <taxon>Poales</taxon>
        <taxon>Poaceae</taxon>
        <taxon>PACMAD clade</taxon>
        <taxon>Panicoideae</taxon>
        <taxon>Andropogonodae</taxon>
        <taxon>Andropogoneae</taxon>
        <taxon>Tripsacinae</taxon>
        <taxon>Zea</taxon>
    </lineage>
</organism>
<dbReference type="PRINTS" id="PR00463">
    <property type="entry name" value="EP450I"/>
</dbReference>
<feature type="binding site" description="axial binding residue" evidence="6">
    <location>
        <position position="444"/>
    </location>
    <ligand>
        <name>heme</name>
        <dbReference type="ChEBI" id="CHEBI:30413"/>
    </ligand>
    <ligandPart>
        <name>Fe</name>
        <dbReference type="ChEBI" id="CHEBI:18248"/>
    </ligandPart>
</feature>
<dbReference type="GO" id="GO:0004497">
    <property type="term" value="F:monooxygenase activity"/>
    <property type="evidence" value="ECO:0007669"/>
    <property type="project" value="UniProtKB-KW"/>
</dbReference>
<sequence length="510" mass="57358">MEQATWAAFLGIVLCAALFHRTFLARGRRRANNPPPGPKPWPIIGNLNLVGELPHRSMNELSKRYGPLMQLRFGSLPVVVGASVEMAKLFLKTNDAAFSDRPRFAVGKYIAYDFSEVRQARRICATELFSATRLESFEHIRDEEVRVMLQQLRQAAGRTVLLRDYLQMLTLGVISRIVLGKKYVQEEAADGEGDSAPAMTPAEFGEMVDEFLVLHGVFNIGDYIPWLDWLDLQGYVARMKRMKARFGRLLERLLDVHNERRLREGGNFVAKDMLDVLLQLADDTSLEVQLNRDNVKAITQDLIIGGTDTSAKALEWAVSELLKNPKVLAKATEELDHVIGPDRLVTESDLPRLPYIEAVLKETLRLHPAAPMLAPHVAREDTSVDGYDVLAGTVVFINVWAIGRDPALWDAPEEFRPERFFESKIGVRGHDFQLLPFGSGRRMCPGINLALKVMALTLANLLHGFKWRLPDGVTAEELSMEEAFQLTVPRKFPLEAVVEPRLPDRLYTGA</sequence>
<dbReference type="AlphaFoldDB" id="A0A8J8Y3Q6"/>
<protein>
    <submittedName>
        <fullName evidence="8">Flavonoid 3'-monooxygenase</fullName>
    </submittedName>
</protein>
<evidence type="ECO:0000313" key="8">
    <source>
        <dbReference type="EMBL" id="PWZ41573.1"/>
    </source>
</evidence>
<evidence type="ECO:0000256" key="3">
    <source>
        <dbReference type="ARBA" id="ARBA00022723"/>
    </source>
</evidence>
<dbReference type="PRINTS" id="PR00385">
    <property type="entry name" value="P450"/>
</dbReference>
<dbReference type="InterPro" id="IPR001128">
    <property type="entry name" value="Cyt_P450"/>
</dbReference>
<dbReference type="SUPFAM" id="SSF48264">
    <property type="entry name" value="Cytochrome P450"/>
    <property type="match status" value="1"/>
</dbReference>
<dbReference type="KEGG" id="zma:100273153"/>
<dbReference type="EMBL" id="NCVQ01000003">
    <property type="protein sequence ID" value="PWZ41573.1"/>
    <property type="molecule type" value="Genomic_DNA"/>
</dbReference>
<gene>
    <name evidence="8" type="primary">CYP75B2_0</name>
    <name evidence="8" type="ORF">Zm00014a_010980</name>
</gene>
<name>A0A8J8Y3Q6_MAIZE</name>
<dbReference type="Pfam" id="PF00067">
    <property type="entry name" value="p450"/>
    <property type="match status" value="1"/>
</dbReference>
<comment type="cofactor">
    <cofactor evidence="6">
        <name>heme</name>
        <dbReference type="ChEBI" id="CHEBI:30413"/>
    </cofactor>
</comment>
<dbReference type="GO" id="GO:0005506">
    <property type="term" value="F:iron ion binding"/>
    <property type="evidence" value="ECO:0007669"/>
    <property type="project" value="InterPro"/>
</dbReference>
<dbReference type="Gene3D" id="1.10.630.10">
    <property type="entry name" value="Cytochrome P450"/>
    <property type="match status" value="1"/>
</dbReference>
<evidence type="ECO:0000256" key="1">
    <source>
        <dbReference type="ARBA" id="ARBA00010617"/>
    </source>
</evidence>
<dbReference type="CDD" id="cd20618">
    <property type="entry name" value="CYP71_clan"/>
    <property type="match status" value="1"/>
</dbReference>
<dbReference type="PANTHER" id="PTHR47944">
    <property type="entry name" value="CYTOCHROME P450 98A9"/>
    <property type="match status" value="1"/>
</dbReference>
<accession>A0A8J8Y3Q6</accession>
<evidence type="ECO:0000256" key="7">
    <source>
        <dbReference type="RuleBase" id="RU000461"/>
    </source>
</evidence>
<proteinExistence type="inferred from homology"/>
<dbReference type="PANTHER" id="PTHR47944:SF7">
    <property type="entry name" value="OS09G0264400 PROTEIN"/>
    <property type="match status" value="1"/>
</dbReference>
<dbReference type="OMA" id="MIDEFFF"/>
<dbReference type="Proteomes" id="UP000251960">
    <property type="component" value="Chromosome 2"/>
</dbReference>
<evidence type="ECO:0000256" key="4">
    <source>
        <dbReference type="ARBA" id="ARBA00023002"/>
    </source>
</evidence>
<dbReference type="PROSITE" id="PS00086">
    <property type="entry name" value="CYTOCHROME_P450"/>
    <property type="match status" value="1"/>
</dbReference>
<keyword evidence="7 8" id="KW-0503">Monooxygenase</keyword>
<keyword evidence="2 6" id="KW-0349">Heme</keyword>
<evidence type="ECO:0000256" key="2">
    <source>
        <dbReference type="ARBA" id="ARBA00022617"/>
    </source>
</evidence>
<dbReference type="OrthoDB" id="2789670at2759"/>
<keyword evidence="5 6" id="KW-0408">Iron</keyword>
<dbReference type="InterPro" id="IPR002401">
    <property type="entry name" value="Cyt_P450_E_grp-I"/>
</dbReference>
<evidence type="ECO:0000256" key="6">
    <source>
        <dbReference type="PIRSR" id="PIRSR602401-1"/>
    </source>
</evidence>
<comment type="similarity">
    <text evidence="1 7">Belongs to the cytochrome P450 family.</text>
</comment>
<evidence type="ECO:0000256" key="5">
    <source>
        <dbReference type="ARBA" id="ARBA00023004"/>
    </source>
</evidence>
<dbReference type="GO" id="GO:0020037">
    <property type="term" value="F:heme binding"/>
    <property type="evidence" value="ECO:0007669"/>
    <property type="project" value="InterPro"/>
</dbReference>